<evidence type="ECO:0000313" key="2">
    <source>
        <dbReference type="Proteomes" id="UP001141950"/>
    </source>
</evidence>
<evidence type="ECO:0000313" key="1">
    <source>
        <dbReference type="EMBL" id="MCR2803413.1"/>
    </source>
</evidence>
<dbReference type="Gene3D" id="2.60.120.10">
    <property type="entry name" value="Jelly Rolls"/>
    <property type="match status" value="1"/>
</dbReference>
<dbReference type="InterPro" id="IPR014710">
    <property type="entry name" value="RmlC-like_jellyroll"/>
</dbReference>
<reference evidence="1" key="1">
    <citation type="submission" date="2022-08" db="EMBL/GenBank/DDBJ databases">
        <title>The genomic sequence of strain Paenibacillus sp. SCIV0701.</title>
        <authorList>
            <person name="Zhao H."/>
        </authorList>
    </citation>
    <scope>NUCLEOTIDE SEQUENCE</scope>
    <source>
        <strain evidence="1">SCIV0701</strain>
    </source>
</reference>
<name>A0A9X2MK74_9BACL</name>
<proteinExistence type="predicted"/>
<dbReference type="RefSeq" id="WP_257443664.1">
    <property type="nucleotide sequence ID" value="NZ_JANIPJ010000003.1"/>
</dbReference>
<protein>
    <submittedName>
        <fullName evidence="1">Uncharacterized protein</fullName>
    </submittedName>
</protein>
<sequence length="91" mass="10816">MRRWFGVLSDRSRKILRVLWNLYRHEAVRLNYGRLGRMIGLNEKQINAALSELEEKRCIARKEGHLQVLRPWDERESRRPAVSSASWSKAL</sequence>
<comment type="caution">
    <text evidence="1">The sequence shown here is derived from an EMBL/GenBank/DDBJ whole genome shotgun (WGS) entry which is preliminary data.</text>
</comment>
<dbReference type="Proteomes" id="UP001141950">
    <property type="component" value="Unassembled WGS sequence"/>
</dbReference>
<dbReference type="InterPro" id="IPR036390">
    <property type="entry name" value="WH_DNA-bd_sf"/>
</dbReference>
<dbReference type="EMBL" id="JANIPJ010000003">
    <property type="protein sequence ID" value="MCR2803413.1"/>
    <property type="molecule type" value="Genomic_DNA"/>
</dbReference>
<dbReference type="AlphaFoldDB" id="A0A9X2MK74"/>
<organism evidence="1 2">
    <name type="scientific">Paenibacillus soyae</name>
    <dbReference type="NCBI Taxonomy" id="2969249"/>
    <lineage>
        <taxon>Bacteria</taxon>
        <taxon>Bacillati</taxon>
        <taxon>Bacillota</taxon>
        <taxon>Bacilli</taxon>
        <taxon>Bacillales</taxon>
        <taxon>Paenibacillaceae</taxon>
        <taxon>Paenibacillus</taxon>
    </lineage>
</organism>
<accession>A0A9X2MK74</accession>
<keyword evidence="2" id="KW-1185">Reference proteome</keyword>
<dbReference type="SUPFAM" id="SSF46785">
    <property type="entry name" value="Winged helix' DNA-binding domain"/>
    <property type="match status" value="1"/>
</dbReference>
<gene>
    <name evidence="1" type="ORF">NQZ67_05895</name>
</gene>